<evidence type="ECO:0000256" key="3">
    <source>
        <dbReference type="ARBA" id="ARBA00022692"/>
    </source>
</evidence>
<dbReference type="GO" id="GO:0005886">
    <property type="term" value="C:plasma membrane"/>
    <property type="evidence" value="ECO:0007669"/>
    <property type="project" value="UniProtKB-SubCell"/>
</dbReference>
<dbReference type="NCBIfam" id="TIGR03434">
    <property type="entry name" value="ADOP"/>
    <property type="match status" value="1"/>
</dbReference>
<feature type="domain" description="ABC3 transporter permease C-terminal" evidence="8">
    <location>
        <begin position="305"/>
        <end position="420"/>
    </location>
</feature>
<evidence type="ECO:0000313" key="11">
    <source>
        <dbReference type="Proteomes" id="UP001161325"/>
    </source>
</evidence>
<comment type="subcellular location">
    <subcellularLocation>
        <location evidence="1">Cell membrane</location>
        <topology evidence="1">Multi-pass membrane protein</topology>
    </subcellularLocation>
</comment>
<dbReference type="InterPro" id="IPR003838">
    <property type="entry name" value="ABC3_permease_C"/>
</dbReference>
<keyword evidence="2" id="KW-1003">Cell membrane</keyword>
<name>A0AA37QDW9_9BACT</name>
<protein>
    <recommendedName>
        <fullName evidence="12">Macrolide export ATP-binding/permease protein MacB</fullName>
    </recommendedName>
</protein>
<dbReference type="RefSeq" id="WP_284349376.1">
    <property type="nucleotide sequence ID" value="NZ_BRXS01000002.1"/>
</dbReference>
<dbReference type="InterPro" id="IPR025857">
    <property type="entry name" value="MacB_PCD"/>
</dbReference>
<keyword evidence="5 7" id="KW-0472">Membrane</keyword>
<evidence type="ECO:0000256" key="6">
    <source>
        <dbReference type="ARBA" id="ARBA00038076"/>
    </source>
</evidence>
<dbReference type="EMBL" id="BRXS01000002">
    <property type="protein sequence ID" value="GLC24933.1"/>
    <property type="molecule type" value="Genomic_DNA"/>
</dbReference>
<evidence type="ECO:0000256" key="4">
    <source>
        <dbReference type="ARBA" id="ARBA00022989"/>
    </source>
</evidence>
<feature type="domain" description="ABC3 transporter permease C-terminal" evidence="8">
    <location>
        <begin position="712"/>
        <end position="825"/>
    </location>
</feature>
<feature type="transmembrane region" description="Helical" evidence="7">
    <location>
        <begin position="447"/>
        <end position="468"/>
    </location>
</feature>
<accession>A0AA37QDW9</accession>
<evidence type="ECO:0008006" key="12">
    <source>
        <dbReference type="Google" id="ProtNLM"/>
    </source>
</evidence>
<evidence type="ECO:0000256" key="2">
    <source>
        <dbReference type="ARBA" id="ARBA00022475"/>
    </source>
</evidence>
<feature type="transmembrane region" description="Helical" evidence="7">
    <location>
        <begin position="796"/>
        <end position="817"/>
    </location>
</feature>
<feature type="domain" description="MacB-like periplasmic core" evidence="9">
    <location>
        <begin position="18"/>
        <end position="250"/>
    </location>
</feature>
<dbReference type="InterPro" id="IPR050250">
    <property type="entry name" value="Macrolide_Exporter_MacB"/>
</dbReference>
<evidence type="ECO:0000256" key="7">
    <source>
        <dbReference type="SAM" id="Phobius"/>
    </source>
</evidence>
<keyword evidence="3 7" id="KW-0812">Transmembrane</keyword>
<evidence type="ECO:0000256" key="1">
    <source>
        <dbReference type="ARBA" id="ARBA00004651"/>
    </source>
</evidence>
<feature type="transmembrane region" description="Helical" evidence="7">
    <location>
        <begin position="394"/>
        <end position="414"/>
    </location>
</feature>
<gene>
    <name evidence="10" type="ORF">rosag_14460</name>
</gene>
<dbReference type="GO" id="GO:0022857">
    <property type="term" value="F:transmembrane transporter activity"/>
    <property type="evidence" value="ECO:0007669"/>
    <property type="project" value="TreeGrafter"/>
</dbReference>
<proteinExistence type="inferred from homology"/>
<sequence>MRNLKLAFRTLRSTPFVTAVAILSLALGIGANAAIYSLVDQMLLRPLPVREPERLVNLVAPGPKPGSTTCNQSGDCEAVFSYPMFRDLQQRQAPLAQLVAHRILNINLAFDGQTLDGEGALVSGNYFSALGLTPAVGRLLGPDDDRTLGGHPVAVLSHSYWETRLGADPSVVGKAIVVNGNPLTIVGVAPRGFEGTTLGARPRVFVPITMRAQLNPGFTGFDNRRDYWVYLFGRLKPGVTPEVAARQLNAVYRPILADVEAPLQEGMSAETKQRFLARQVTVEPGARGQSSIHGEARTPLVLLFAITAMVLLIACANIANLLLARGAARVGEMAVRQSLGAGRRRLVAQLLTEACVLAALGGIASLVVAQWTLTGVASMLPSDAIETLRFKLDLQVLGFTALAALLTGVAFGLFPALHGTRPDLIGVIRAGAGQIAGGARAAARFRVGLVTAQIALSVMLLVSAGLFIRSLRNVTREELGLQVDQLVTFAISPVRNGYKPPQSRELFARVRTELATLPGVTGVTTARVPVLSGDNWGNDVSVQGFERGPDTDAGASFNAVAPGYFRTLGVALVAGREFTEADRLGAPKVAIVNEAFAKKFGLGRDAVGKRMARGDTAALDIEIVGLIPDTKYSEVKDPAPPLFVLPVLQDSIVGSVTVYARTSGSPEQLLRAIPGVIKRLDPNLPVEELKTMPQQVRENTFLDRMISTLSASFAVVATLLAAVGLYGVLAYTVAQRTREIGVRMALGADARRVRGLVLRQVATMVGVGSVVGVAAAVGLGRAAASLLFGLSAHDPVTIVVAIGVLLLVAAGAGWIPARRAARVHPMQALRYE</sequence>
<comment type="similarity">
    <text evidence="6">Belongs to the ABC-4 integral membrane protein family.</text>
</comment>
<feature type="transmembrane region" description="Helical" evidence="7">
    <location>
        <begin position="300"/>
        <end position="325"/>
    </location>
</feature>
<keyword evidence="4 7" id="KW-1133">Transmembrane helix</keyword>
<evidence type="ECO:0000259" key="9">
    <source>
        <dbReference type="Pfam" id="PF12704"/>
    </source>
</evidence>
<keyword evidence="11" id="KW-1185">Reference proteome</keyword>
<feature type="transmembrane region" description="Helical" evidence="7">
    <location>
        <begin position="711"/>
        <end position="734"/>
    </location>
</feature>
<dbReference type="Pfam" id="PF02687">
    <property type="entry name" value="FtsX"/>
    <property type="match status" value="2"/>
</dbReference>
<organism evidence="10 11">
    <name type="scientific">Roseisolibacter agri</name>
    <dbReference type="NCBI Taxonomy" id="2014610"/>
    <lineage>
        <taxon>Bacteria</taxon>
        <taxon>Pseudomonadati</taxon>
        <taxon>Gemmatimonadota</taxon>
        <taxon>Gemmatimonadia</taxon>
        <taxon>Gemmatimonadales</taxon>
        <taxon>Gemmatimonadaceae</taxon>
        <taxon>Roseisolibacter</taxon>
    </lineage>
</organism>
<evidence type="ECO:0000259" key="8">
    <source>
        <dbReference type="Pfam" id="PF02687"/>
    </source>
</evidence>
<feature type="transmembrane region" description="Helical" evidence="7">
    <location>
        <begin position="761"/>
        <end position="784"/>
    </location>
</feature>
<reference evidence="10" key="1">
    <citation type="submission" date="2022-08" db="EMBL/GenBank/DDBJ databases">
        <title>Draft genome sequencing of Roseisolibacter agri AW1220.</title>
        <authorList>
            <person name="Tobiishi Y."/>
            <person name="Tonouchi A."/>
        </authorList>
    </citation>
    <scope>NUCLEOTIDE SEQUENCE</scope>
    <source>
        <strain evidence="10">AW1220</strain>
    </source>
</reference>
<dbReference type="AlphaFoldDB" id="A0AA37QDW9"/>
<dbReference type="InterPro" id="IPR017800">
    <property type="entry name" value="ADOP"/>
</dbReference>
<feature type="transmembrane region" description="Helical" evidence="7">
    <location>
        <begin position="346"/>
        <end position="374"/>
    </location>
</feature>
<dbReference type="Pfam" id="PF12704">
    <property type="entry name" value="MacB_PCD"/>
    <property type="match status" value="2"/>
</dbReference>
<comment type="caution">
    <text evidence="10">The sequence shown here is derived from an EMBL/GenBank/DDBJ whole genome shotgun (WGS) entry which is preliminary data.</text>
</comment>
<evidence type="ECO:0000256" key="5">
    <source>
        <dbReference type="ARBA" id="ARBA00023136"/>
    </source>
</evidence>
<dbReference type="PANTHER" id="PTHR30572">
    <property type="entry name" value="MEMBRANE COMPONENT OF TRANSPORTER-RELATED"/>
    <property type="match status" value="1"/>
</dbReference>
<evidence type="ECO:0000313" key="10">
    <source>
        <dbReference type="EMBL" id="GLC24933.1"/>
    </source>
</evidence>
<dbReference type="Proteomes" id="UP001161325">
    <property type="component" value="Unassembled WGS sequence"/>
</dbReference>
<dbReference type="PANTHER" id="PTHR30572:SF4">
    <property type="entry name" value="ABC TRANSPORTER PERMEASE YTRF"/>
    <property type="match status" value="1"/>
</dbReference>
<feature type="domain" description="MacB-like periplasmic core" evidence="9">
    <location>
        <begin position="454"/>
        <end position="673"/>
    </location>
</feature>